<reference evidence="16 17" key="1">
    <citation type="journal article" date="2017" name="Poromechanics V (2013)">
        <title>Genomic Characterization of the Arsenic-Tolerant Actinobacterium, &lt;i&gt;Rhodococcus erythropolis&lt;/i&gt; S43.</title>
        <authorList>
            <person name="Retamal-Morales G."/>
            <person name="Mehnert M."/>
            <person name="Schwabe R."/>
            <person name="Tischler D."/>
            <person name="Schloemann M."/>
            <person name="Levican G.J."/>
        </authorList>
    </citation>
    <scope>NUCLEOTIDE SEQUENCE [LARGE SCALE GENOMIC DNA]</scope>
    <source>
        <strain evidence="16 17">S43</strain>
    </source>
</reference>
<keyword evidence="6 16" id="KW-0808">Transferase</keyword>
<dbReference type="Proteomes" id="UP000325576">
    <property type="component" value="Unassembled WGS sequence"/>
</dbReference>
<evidence type="ECO:0000256" key="7">
    <source>
        <dbReference type="ARBA" id="ARBA00022692"/>
    </source>
</evidence>
<comment type="subcellular location">
    <subcellularLocation>
        <location evidence="2">Cell membrane</location>
        <topology evidence="2">Multi-pass membrane protein</topology>
    </subcellularLocation>
</comment>
<dbReference type="Gene3D" id="2.60.120.940">
    <property type="entry name" value="EmbC, C-terminal domain, subdomain 2"/>
    <property type="match status" value="1"/>
</dbReference>
<dbReference type="GO" id="GO:0052636">
    <property type="term" value="F:arabinosyltransferase activity"/>
    <property type="evidence" value="ECO:0007669"/>
    <property type="project" value="InterPro"/>
</dbReference>
<evidence type="ECO:0000256" key="5">
    <source>
        <dbReference type="ARBA" id="ARBA00022676"/>
    </source>
</evidence>
<evidence type="ECO:0000256" key="12">
    <source>
        <dbReference type="SAM" id="Phobius"/>
    </source>
</evidence>
<evidence type="ECO:0000256" key="6">
    <source>
        <dbReference type="ARBA" id="ARBA00022679"/>
    </source>
</evidence>
<evidence type="ECO:0000256" key="3">
    <source>
        <dbReference type="ARBA" id="ARBA00008195"/>
    </source>
</evidence>
<accession>A0A5N5E4J2</accession>
<dbReference type="GO" id="GO:0071555">
    <property type="term" value="P:cell wall organization"/>
    <property type="evidence" value="ECO:0007669"/>
    <property type="project" value="UniProtKB-KW"/>
</dbReference>
<keyword evidence="8 12" id="KW-1133">Transmembrane helix</keyword>
<feature type="domain" description="Arabinosyltransferas concanavalin like" evidence="15">
    <location>
        <begin position="43"/>
        <end position="197"/>
    </location>
</feature>
<evidence type="ECO:0000256" key="8">
    <source>
        <dbReference type="ARBA" id="ARBA00022989"/>
    </source>
</evidence>
<dbReference type="AlphaFoldDB" id="A0A5N5E4J2"/>
<keyword evidence="5" id="KW-0328">Glycosyltransferase</keyword>
<feature type="transmembrane region" description="Helical" evidence="12">
    <location>
        <begin position="567"/>
        <end position="590"/>
    </location>
</feature>
<evidence type="ECO:0000256" key="9">
    <source>
        <dbReference type="ARBA" id="ARBA00023136"/>
    </source>
</evidence>
<comment type="function">
    <text evidence="1">Arabinosyl transferase responsible for the polymerization of arabinose into the arabinan of arabinogalactan.</text>
</comment>
<feature type="transmembrane region" description="Helical" evidence="12">
    <location>
        <begin position="544"/>
        <end position="561"/>
    </location>
</feature>
<dbReference type="Pfam" id="PF17689">
    <property type="entry name" value="Arabino_trans_N"/>
    <property type="match status" value="1"/>
</dbReference>
<feature type="domain" description="Arabinofuranosyltransferase central" evidence="13">
    <location>
        <begin position="201"/>
        <end position="660"/>
    </location>
</feature>
<feature type="transmembrane region" description="Helical" evidence="12">
    <location>
        <begin position="444"/>
        <end position="466"/>
    </location>
</feature>
<dbReference type="Pfam" id="PF14896">
    <property type="entry name" value="Arabino_trans_C"/>
    <property type="match status" value="1"/>
</dbReference>
<dbReference type="InterPro" id="IPR032731">
    <property type="entry name" value="Arabino_trans_C"/>
</dbReference>
<dbReference type="GO" id="GO:0071766">
    <property type="term" value="P:Actinobacterium-type cell wall biogenesis"/>
    <property type="evidence" value="ECO:0007669"/>
    <property type="project" value="InterPro"/>
</dbReference>
<evidence type="ECO:0000256" key="11">
    <source>
        <dbReference type="SAM" id="MobiDB-lite"/>
    </source>
</evidence>
<dbReference type="GO" id="GO:0005886">
    <property type="term" value="C:plasma membrane"/>
    <property type="evidence" value="ECO:0007669"/>
    <property type="project" value="UniProtKB-SubCell"/>
</dbReference>
<dbReference type="Pfam" id="PF04602">
    <property type="entry name" value="Arabinose_trans"/>
    <property type="match status" value="1"/>
</dbReference>
<dbReference type="InterPro" id="IPR027451">
    <property type="entry name" value="EmbABC_dom1"/>
</dbReference>
<evidence type="ECO:0000259" key="15">
    <source>
        <dbReference type="Pfam" id="PF17689"/>
    </source>
</evidence>
<feature type="transmembrane region" description="Helical" evidence="12">
    <location>
        <begin position="671"/>
        <end position="692"/>
    </location>
</feature>
<feature type="transmembrane region" description="Helical" evidence="12">
    <location>
        <begin position="597"/>
        <end position="619"/>
    </location>
</feature>
<keyword evidence="4" id="KW-1003">Cell membrane</keyword>
<feature type="transmembrane region" description="Helical" evidence="12">
    <location>
        <begin position="204"/>
        <end position="224"/>
    </location>
</feature>
<evidence type="ECO:0000313" key="16">
    <source>
        <dbReference type="EMBL" id="KAB2584152.1"/>
    </source>
</evidence>
<comment type="caution">
    <text evidence="16">The sequence shown here is derived from an EMBL/GenBank/DDBJ whole genome shotgun (WGS) entry which is preliminary data.</text>
</comment>
<gene>
    <name evidence="16" type="ORF">BS297_17030</name>
</gene>
<keyword evidence="7 12" id="KW-0812">Transmembrane</keyword>
<feature type="transmembrane region" description="Helical" evidence="12">
    <location>
        <begin position="639"/>
        <end position="659"/>
    </location>
</feature>
<evidence type="ECO:0000256" key="10">
    <source>
        <dbReference type="ARBA" id="ARBA00023316"/>
    </source>
</evidence>
<sequence length="1067" mass="113511">MQSDRPETARVSHLQVTRLRVVALVVSALGVLAALSIPFMPVQQETASLSWPQAGSLTSVDAPLVSYAPLELDMSIPATAIQQLAVTGGVVVSTAPVGAADAARYGLVARVNPGADGGPAQFEIVQRDQHLLSIPVDDLAGRSVTVTSTAEKTTTTVAGSDETALEGDFRPQMVGVFTSLHGSAPVGLTVNADLDTRFSSTPSLLKLVAMVVAVLATAIALLALHRIDAIDGRRARRFLPARWWKFAPIDAVVVGTLVLWHFIGATTSDDGYQFTMARASVNSGYMANYFRWFGVPEAPFGTPYYDLLALMTKISTASPWIRLPALIAGIVCWLVISREVAPRLGVAVRKNRIALWTGGLVFLAFWLPYNNGLRPEPIVAAGVLLTWCSVERAIATRRLLPAAVAVLVAAFTVTVGPSGIICFGALIAGARPVLQIVSARAKTVGYLAVLGPIAAAGLVVLVAAFADQTLAGVLEMQRVHVIPPTNAWFEEYKRYEWLFNINADGSLARRFGVFVMVLSIVTSLLVMLRRGGRIPGTASGPSRRIIGITVAAMALMMFTPTKWTHHFGVFAGLAGSLAVLTAVAVSPLVLRSRRNRALFAAAVLFLLALAFTSSNSWWYVSKFGVPWWDKPVMIAGHGAGTFLLGLTVLMLLVAAWCYFREPHEDRSTQPGRLWSIPPLTIAAGAMVLFFVLSMTKGALAQYPSFSVAKSNFGALAGHSCGLAEDVLVETDPNASMLQPLTSAPADALGTQNVGFTPNGVAADLTSDEESVPDGMANSIDNADAKSSNAAGTAGGEGTTGINGSSVALPFGLDPATTPVLGTYGVSGPASLTSDWYALPADGDLVSLSVAGQVYSVNTDGIATPGARIQLDYGVRSSAGTVQYLGSALPIDIGPTTSWRNLRVPRDQLPVEANAVRIVVDDSDTQADQWVAVTPPRVPQTRTLNDLLGSTTPTMIDWEVALQFPCQQPFNHRLGVAQIPEYRILPDRPGAVMTSLWQDHYGGGPLGWIDLTATGRTLPTYLDGDWNEDWGSLEKYSRIDPNSEPAQLDTETVRRSGTWSPGPINITW</sequence>
<feature type="transmembrane region" description="Helical" evidence="12">
    <location>
        <begin position="21"/>
        <end position="40"/>
    </location>
</feature>
<dbReference type="InterPro" id="IPR040920">
    <property type="entry name" value="Arabino_trans_N"/>
</dbReference>
<proteinExistence type="inferred from homology"/>
<dbReference type="EMBL" id="MRBO01000469">
    <property type="protein sequence ID" value="KAB2584152.1"/>
    <property type="molecule type" value="Genomic_DNA"/>
</dbReference>
<feature type="transmembrane region" description="Helical" evidence="12">
    <location>
        <begin position="507"/>
        <end position="528"/>
    </location>
</feature>
<feature type="transmembrane region" description="Helical" evidence="12">
    <location>
        <begin position="353"/>
        <end position="369"/>
    </location>
</feature>
<feature type="domain" description="Arabinosyltransferase C-terminal" evidence="14">
    <location>
        <begin position="691"/>
        <end position="1064"/>
    </location>
</feature>
<feature type="transmembrane region" description="Helical" evidence="12">
    <location>
        <begin position="320"/>
        <end position="341"/>
    </location>
</feature>
<keyword evidence="9 12" id="KW-0472">Membrane</keyword>
<evidence type="ECO:0000256" key="1">
    <source>
        <dbReference type="ARBA" id="ARBA00003001"/>
    </source>
</evidence>
<dbReference type="Gene3D" id="3.40.190.160">
    <property type="match status" value="1"/>
</dbReference>
<name>A0A5N5E4J2_RHOER</name>
<keyword evidence="10" id="KW-0961">Cell wall biogenesis/degradation</keyword>
<evidence type="ECO:0000256" key="2">
    <source>
        <dbReference type="ARBA" id="ARBA00004651"/>
    </source>
</evidence>
<evidence type="ECO:0000256" key="4">
    <source>
        <dbReference type="ARBA" id="ARBA00022475"/>
    </source>
</evidence>
<comment type="similarity">
    <text evidence="3">Belongs to the emb family.</text>
</comment>
<evidence type="ECO:0000259" key="13">
    <source>
        <dbReference type="Pfam" id="PF04602"/>
    </source>
</evidence>
<evidence type="ECO:0000313" key="17">
    <source>
        <dbReference type="Proteomes" id="UP000325576"/>
    </source>
</evidence>
<dbReference type="InterPro" id="IPR042486">
    <property type="entry name" value="Arabino_trans_C_2"/>
</dbReference>
<dbReference type="Gene3D" id="2.60.120.610">
    <property type="entry name" value="arabinofuranosyltransferase like domain"/>
    <property type="match status" value="1"/>
</dbReference>
<dbReference type="InterPro" id="IPR007680">
    <property type="entry name" value="Arabino_trans_central"/>
</dbReference>
<evidence type="ECO:0000259" key="14">
    <source>
        <dbReference type="Pfam" id="PF14896"/>
    </source>
</evidence>
<feature type="transmembrane region" description="Helical" evidence="12">
    <location>
        <begin position="244"/>
        <end position="263"/>
    </location>
</feature>
<protein>
    <submittedName>
        <fullName evidence="16">Arabinosyltransferase</fullName>
    </submittedName>
</protein>
<organism evidence="16 17">
    <name type="scientific">Rhodococcus erythropolis</name>
    <name type="common">Arthrobacter picolinophilus</name>
    <dbReference type="NCBI Taxonomy" id="1833"/>
    <lineage>
        <taxon>Bacteria</taxon>
        <taxon>Bacillati</taxon>
        <taxon>Actinomycetota</taxon>
        <taxon>Actinomycetes</taxon>
        <taxon>Mycobacteriales</taxon>
        <taxon>Nocardiaceae</taxon>
        <taxon>Rhodococcus</taxon>
        <taxon>Rhodococcus erythropolis group</taxon>
    </lineage>
</organism>
<feature type="region of interest" description="Disordered" evidence="11">
    <location>
        <begin position="1036"/>
        <end position="1067"/>
    </location>
</feature>
<feature type="transmembrane region" description="Helical" evidence="12">
    <location>
        <begin position="399"/>
        <end position="423"/>
    </location>
</feature>